<evidence type="ECO:0000313" key="2">
    <source>
        <dbReference type="EMBL" id="AAP13971.1"/>
    </source>
</evidence>
<accession>Q80XV7</accession>
<feature type="region of interest" description="Disordered" evidence="1">
    <location>
        <begin position="1"/>
        <end position="26"/>
    </location>
</feature>
<dbReference type="EMBL" id="S66180">
    <property type="protein sequence ID" value="AAP13971.1"/>
    <property type="molecule type" value="mRNA"/>
</dbReference>
<organism evidence="2">
    <name type="scientific">Rattus sp</name>
    <dbReference type="NCBI Taxonomy" id="10118"/>
    <lineage>
        <taxon>Eukaryota</taxon>
        <taxon>Metazoa</taxon>
        <taxon>Chordata</taxon>
        <taxon>Craniata</taxon>
        <taxon>Vertebrata</taxon>
        <taxon>Euteleostomi</taxon>
        <taxon>Mammalia</taxon>
        <taxon>Eutheria</taxon>
        <taxon>Euarchontoglires</taxon>
        <taxon>Glires</taxon>
        <taxon>Rodentia</taxon>
        <taxon>Myomorpha</taxon>
        <taxon>Muroidea</taxon>
        <taxon>Muridae</taxon>
        <taxon>Murinae</taxon>
        <taxon>Rattus</taxon>
    </lineage>
</organism>
<sequence length="26" mass="3006">MPCHREDRTPQGEQDAIRETGLPRGR</sequence>
<name>Q80XV7_9MURI</name>
<evidence type="ECO:0000256" key="1">
    <source>
        <dbReference type="SAM" id="MobiDB-lite"/>
    </source>
</evidence>
<dbReference type="AlphaFoldDB" id="Q80XV7"/>
<protein>
    <submittedName>
        <fullName evidence="2">Orf1</fullName>
    </submittedName>
</protein>
<feature type="compositionally biased region" description="Basic and acidic residues" evidence="1">
    <location>
        <begin position="1"/>
        <end position="18"/>
    </location>
</feature>
<proteinExistence type="evidence at transcript level"/>
<reference evidence="2" key="1">
    <citation type="journal article" date="1993" name="J. Biol. Chem.">
        <title>cis-acting elements in the 5'-untranslated region of rat testis proenkephalin mRNA regulate translation of the precursor protein.</title>
        <authorList>
            <person name="Rao S.M."/>
            <person name="Howells R.D."/>
        </authorList>
    </citation>
    <scope>NUCLEOTIDE SEQUENCE</scope>
</reference>